<dbReference type="RefSeq" id="WP_187734379.1">
    <property type="nucleotide sequence ID" value="NZ_CP060785.1"/>
</dbReference>
<evidence type="ECO:0000313" key="1">
    <source>
        <dbReference type="EMBL" id="QNP54220.1"/>
    </source>
</evidence>
<proteinExistence type="predicted"/>
<dbReference type="EMBL" id="CP060785">
    <property type="protein sequence ID" value="QNP54220.1"/>
    <property type="molecule type" value="Genomic_DNA"/>
</dbReference>
<protein>
    <submittedName>
        <fullName evidence="1">Uncharacterized protein</fullName>
    </submittedName>
</protein>
<reference evidence="1 2" key="1">
    <citation type="submission" date="2020-08" db="EMBL/GenBank/DDBJ databases">
        <title>Genome sequence of Hymenobacter qilianensis JCM 19763T.</title>
        <authorList>
            <person name="Hyun D.-W."/>
            <person name="Bae J.-W."/>
        </authorList>
    </citation>
    <scope>NUCLEOTIDE SEQUENCE [LARGE SCALE GENOMIC DNA]</scope>
    <source>
        <strain evidence="1 2">JCM 19763</strain>
        <plasmid evidence="1 2">p_unnamed1</plasmid>
    </source>
</reference>
<keyword evidence="2" id="KW-1185">Reference proteome</keyword>
<gene>
    <name evidence="1" type="ORF">H9L05_21305</name>
</gene>
<dbReference type="AlphaFoldDB" id="A0A7H0H104"/>
<accession>A0A7H0H104</accession>
<geneLocation type="plasmid" evidence="1 2">
    <name>p_unnamed1</name>
</geneLocation>
<sequence>MPRPNRYLQYLAQGLVLDKGWKWQAGDNPEWAKAAFNDSKQTSGDSTKDTFEVPQMLKKGLISWLRLRLAFGTTRPQSLARTIPQAGACEIQLNGKLIYQLGALRTAAGQIKAFNLPKILVSFPVSPDPVQGLAIRYAFPPNIHYATHFGMMNPLFLGAIHPADTAVSTYPNADPRDRNRDIAKIPVFALLYRLFSPSLCSFPDGKPPGFLGLRPLRRRLVGPHFVGETTCFCQYSLRHQQRSPDLRNAGVPFQAPGSGRDLSG</sequence>
<organism evidence="1 2">
    <name type="scientific">Hymenobacter qilianensis</name>
    <dbReference type="NCBI Taxonomy" id="1385715"/>
    <lineage>
        <taxon>Bacteria</taxon>
        <taxon>Pseudomonadati</taxon>
        <taxon>Bacteroidota</taxon>
        <taxon>Cytophagia</taxon>
        <taxon>Cytophagales</taxon>
        <taxon>Hymenobacteraceae</taxon>
        <taxon>Hymenobacter</taxon>
    </lineage>
</organism>
<evidence type="ECO:0000313" key="2">
    <source>
        <dbReference type="Proteomes" id="UP000516093"/>
    </source>
</evidence>
<keyword evidence="1" id="KW-0614">Plasmid</keyword>
<dbReference type="Proteomes" id="UP000516093">
    <property type="component" value="Plasmid p_unnamed1"/>
</dbReference>
<dbReference type="KEGG" id="hqi:H9L05_21305"/>
<name>A0A7H0H104_9BACT</name>